<dbReference type="PANTHER" id="PTHR10625">
    <property type="entry name" value="HISTONE DEACETYLASE HDAC1-RELATED"/>
    <property type="match status" value="1"/>
</dbReference>
<feature type="domain" description="Histone deacetylase" evidence="5">
    <location>
        <begin position="22"/>
        <end position="317"/>
    </location>
</feature>
<dbReference type="InterPro" id="IPR003085">
    <property type="entry name" value="AcuC"/>
</dbReference>
<gene>
    <name evidence="6" type="ORF">ACFFTU_20935</name>
</gene>
<sequence length="391" mass="41198">MSGRALLMWDDAVTAYDFGPHHPMDPVRLELTMGLVRALGLDAAVEVVAAPAAGDSTLHLVHREDYVAAVRAASGAPGEADGSYGLGTVDDPAFAGMHEASALIAGQSVGAAEALWRGDAAHAVNFAGGLHHAMPGSASGFCVYNDAALAIARLLEMGAERVAYVDVDVHHGDGVQAAFWDDPRVLTISLHEHPRHLFPGTGWPEETGGEGAAEGSAVNVALPAGTGDAGWLRAFHSVVPELLADFRPQVLVSQHGADTHVDDPLADLAVSLDAQRAVQAACHELAHEYVEGGRWLALGGGGYAVMDVVPRAWTHLVGIAGHRPVDPEAEVPEVWREWVRSLRGESGPGRMTDGRTVAWRGWDEGYDPGDRVDQAVVAARRAVFPLRGLLA</sequence>
<dbReference type="InterPro" id="IPR000286">
    <property type="entry name" value="HDACs"/>
</dbReference>
<comment type="pathway">
    <text evidence="1">Ketone degradation; acetoin degradation.</text>
</comment>
<reference evidence="6 7" key="1">
    <citation type="submission" date="2024-09" db="EMBL/GenBank/DDBJ databases">
        <authorList>
            <person name="Sun Q."/>
            <person name="Mori K."/>
        </authorList>
    </citation>
    <scope>NUCLEOTIDE SEQUENCE [LARGE SCALE GENOMIC DNA]</scope>
    <source>
        <strain evidence="6 7">JCM 4362</strain>
    </source>
</reference>
<dbReference type="CDD" id="cd09994">
    <property type="entry name" value="HDAC_AcuC_like"/>
    <property type="match status" value="1"/>
</dbReference>
<evidence type="ECO:0000256" key="3">
    <source>
        <dbReference type="ARBA" id="ARBA00020218"/>
    </source>
</evidence>
<evidence type="ECO:0000256" key="4">
    <source>
        <dbReference type="ARBA" id="ARBA00022627"/>
    </source>
</evidence>
<accession>A0ABV5PGT9</accession>
<dbReference type="InterPro" id="IPR023696">
    <property type="entry name" value="Ureohydrolase_dom_sf"/>
</dbReference>
<keyword evidence="7" id="KW-1185">Reference proteome</keyword>
<dbReference type="InterPro" id="IPR023801">
    <property type="entry name" value="His_deacetylse_dom"/>
</dbReference>
<dbReference type="PANTHER" id="PTHR10625:SF10">
    <property type="entry name" value="HISTONE DEACETYLASE HDAC1"/>
    <property type="match status" value="1"/>
</dbReference>
<evidence type="ECO:0000256" key="1">
    <source>
        <dbReference type="ARBA" id="ARBA00005101"/>
    </source>
</evidence>
<dbReference type="Proteomes" id="UP001589718">
    <property type="component" value="Unassembled WGS sequence"/>
</dbReference>
<protein>
    <recommendedName>
        <fullName evidence="3">Acetoin utilization protein AcuC</fullName>
    </recommendedName>
</protein>
<dbReference type="Gene3D" id="3.40.800.20">
    <property type="entry name" value="Histone deacetylase domain"/>
    <property type="match status" value="1"/>
</dbReference>
<dbReference type="PRINTS" id="PR01270">
    <property type="entry name" value="HDASUPER"/>
</dbReference>
<dbReference type="EMBL" id="JBHMCR010000009">
    <property type="protein sequence ID" value="MFB9522417.1"/>
    <property type="molecule type" value="Genomic_DNA"/>
</dbReference>
<organism evidence="6 7">
    <name type="scientific">Streptomyces cremeus</name>
    <dbReference type="NCBI Taxonomy" id="66881"/>
    <lineage>
        <taxon>Bacteria</taxon>
        <taxon>Bacillati</taxon>
        <taxon>Actinomycetota</taxon>
        <taxon>Actinomycetes</taxon>
        <taxon>Kitasatosporales</taxon>
        <taxon>Streptomycetaceae</taxon>
        <taxon>Streptomyces</taxon>
    </lineage>
</organism>
<evidence type="ECO:0000313" key="6">
    <source>
        <dbReference type="EMBL" id="MFB9522417.1"/>
    </source>
</evidence>
<dbReference type="PRINTS" id="PR01272">
    <property type="entry name" value="ACUCPROTEIN"/>
</dbReference>
<dbReference type="Pfam" id="PF00850">
    <property type="entry name" value="Hist_deacetyl"/>
    <property type="match status" value="1"/>
</dbReference>
<dbReference type="InterPro" id="IPR037138">
    <property type="entry name" value="His_deacetylse_dom_sf"/>
</dbReference>
<comment type="caution">
    <text evidence="6">The sequence shown here is derived from an EMBL/GenBank/DDBJ whole genome shotgun (WGS) entry which is preliminary data.</text>
</comment>
<keyword evidence="4" id="KW-0006">Acetoin catabolism</keyword>
<dbReference type="RefSeq" id="WP_380837306.1">
    <property type="nucleotide sequence ID" value="NZ_JBHMCR010000009.1"/>
</dbReference>
<evidence type="ECO:0000256" key="2">
    <source>
        <dbReference type="ARBA" id="ARBA00005947"/>
    </source>
</evidence>
<name>A0ABV5PGT9_STRCM</name>
<proteinExistence type="inferred from homology"/>
<evidence type="ECO:0000313" key="7">
    <source>
        <dbReference type="Proteomes" id="UP001589718"/>
    </source>
</evidence>
<comment type="similarity">
    <text evidence="2">Belongs to the histone deacetylase family.</text>
</comment>
<dbReference type="SUPFAM" id="SSF52768">
    <property type="entry name" value="Arginase/deacetylase"/>
    <property type="match status" value="1"/>
</dbReference>
<evidence type="ECO:0000259" key="5">
    <source>
        <dbReference type="Pfam" id="PF00850"/>
    </source>
</evidence>